<comment type="caution">
    <text evidence="1">The sequence shown here is derived from an EMBL/GenBank/DDBJ whole genome shotgun (WGS) entry which is preliminary data.</text>
</comment>
<dbReference type="RefSeq" id="WP_024727426.1">
    <property type="nucleotide sequence ID" value="NZ_JACOOS010000005.1"/>
</dbReference>
<sequence length="80" mass="9663">MDYIILVVSFLFDHVPAICNAIQEIIELFRLYSELDKKKEPESEKSLQKEELIQEETEEIFDQNGTFRIHRMRTVRKRSF</sequence>
<dbReference type="EMBL" id="JACOOS010000005">
    <property type="protein sequence ID" value="MBC5677256.1"/>
    <property type="molecule type" value="Genomic_DNA"/>
</dbReference>
<proteinExistence type="predicted"/>
<reference evidence="1 2" key="1">
    <citation type="submission" date="2020-08" db="EMBL/GenBank/DDBJ databases">
        <title>Genome public.</title>
        <authorList>
            <person name="Liu C."/>
            <person name="Sun Q."/>
        </authorList>
    </citation>
    <scope>NUCLEOTIDE SEQUENCE [LARGE SCALE GENOMIC DNA]</scope>
    <source>
        <strain evidence="1 2">NSJ-7</strain>
    </source>
</reference>
<accession>A0ABR7FS02</accession>
<name>A0ABR7FS02_9FIRM</name>
<protein>
    <submittedName>
        <fullName evidence="1">Uncharacterized protein</fullName>
    </submittedName>
</protein>
<organism evidence="1 2">
    <name type="scientific">Anaerostipes hominis</name>
    <name type="common">ex Liu et al. 2021</name>
    <dbReference type="NCBI Taxonomy" id="2763018"/>
    <lineage>
        <taxon>Bacteria</taxon>
        <taxon>Bacillati</taxon>
        <taxon>Bacillota</taxon>
        <taxon>Clostridia</taxon>
        <taxon>Lachnospirales</taxon>
        <taxon>Lachnospiraceae</taxon>
        <taxon>Anaerostipes</taxon>
    </lineage>
</organism>
<keyword evidence="2" id="KW-1185">Reference proteome</keyword>
<gene>
    <name evidence="1" type="ORF">H8S22_06420</name>
</gene>
<dbReference type="Proteomes" id="UP000635828">
    <property type="component" value="Unassembled WGS sequence"/>
</dbReference>
<evidence type="ECO:0000313" key="2">
    <source>
        <dbReference type="Proteomes" id="UP000635828"/>
    </source>
</evidence>
<evidence type="ECO:0000313" key="1">
    <source>
        <dbReference type="EMBL" id="MBC5677256.1"/>
    </source>
</evidence>